<organism evidence="1 2">
    <name type="scientific">Gossypium lobatum</name>
    <dbReference type="NCBI Taxonomy" id="34289"/>
    <lineage>
        <taxon>Eukaryota</taxon>
        <taxon>Viridiplantae</taxon>
        <taxon>Streptophyta</taxon>
        <taxon>Embryophyta</taxon>
        <taxon>Tracheophyta</taxon>
        <taxon>Spermatophyta</taxon>
        <taxon>Magnoliopsida</taxon>
        <taxon>eudicotyledons</taxon>
        <taxon>Gunneridae</taxon>
        <taxon>Pentapetalae</taxon>
        <taxon>rosids</taxon>
        <taxon>malvids</taxon>
        <taxon>Malvales</taxon>
        <taxon>Malvaceae</taxon>
        <taxon>Malvoideae</taxon>
        <taxon>Gossypium</taxon>
    </lineage>
</organism>
<proteinExistence type="predicted"/>
<gene>
    <name evidence="1" type="ORF">Golob_014560</name>
</gene>
<dbReference type="EMBL" id="JABEZX010000006">
    <property type="protein sequence ID" value="MBA0557492.1"/>
    <property type="molecule type" value="Genomic_DNA"/>
</dbReference>
<dbReference type="Proteomes" id="UP000593572">
    <property type="component" value="Unassembled WGS sequence"/>
</dbReference>
<evidence type="ECO:0000313" key="1">
    <source>
        <dbReference type="EMBL" id="MBA0557492.1"/>
    </source>
</evidence>
<protein>
    <recommendedName>
        <fullName evidence="3">Reverse transcriptase zinc-binding domain-containing protein</fullName>
    </recommendedName>
</protein>
<sequence length="128" mass="14538">MVGDQICELPIIPNRPTDRILPKILFVWRLSHDLLLKNVQISSIKQSFGKGCLKCSGGDETAFHALKECTKACAILALRGINGSLLKRVHERCIDWLEEAMHLLDKNVFKDLITILWNLLNSRKNAIF</sequence>
<keyword evidence="2" id="KW-1185">Reference proteome</keyword>
<comment type="caution">
    <text evidence="1">The sequence shown here is derived from an EMBL/GenBank/DDBJ whole genome shotgun (WGS) entry which is preliminary data.</text>
</comment>
<feature type="non-terminal residue" evidence="1">
    <location>
        <position position="1"/>
    </location>
</feature>
<dbReference type="AlphaFoldDB" id="A0A7J8LZ10"/>
<reference evidence="1 2" key="1">
    <citation type="journal article" date="2019" name="Genome Biol. Evol.">
        <title>Insights into the evolution of the New World diploid cottons (Gossypium, subgenus Houzingenia) based on genome sequencing.</title>
        <authorList>
            <person name="Grover C.E."/>
            <person name="Arick M.A. 2nd"/>
            <person name="Thrash A."/>
            <person name="Conover J.L."/>
            <person name="Sanders W.S."/>
            <person name="Peterson D.G."/>
            <person name="Frelichowski J.E."/>
            <person name="Scheffler J.A."/>
            <person name="Scheffler B.E."/>
            <person name="Wendel J.F."/>
        </authorList>
    </citation>
    <scope>NUCLEOTIDE SEQUENCE [LARGE SCALE GENOMIC DNA]</scope>
    <source>
        <strain evidence="1">157</strain>
        <tissue evidence="1">Leaf</tissue>
    </source>
</reference>
<evidence type="ECO:0000313" key="2">
    <source>
        <dbReference type="Proteomes" id="UP000593572"/>
    </source>
</evidence>
<evidence type="ECO:0008006" key="3">
    <source>
        <dbReference type="Google" id="ProtNLM"/>
    </source>
</evidence>
<name>A0A7J8LZ10_9ROSI</name>
<accession>A0A7J8LZ10</accession>